<evidence type="ECO:0000256" key="7">
    <source>
        <dbReference type="ARBA" id="ARBA00023040"/>
    </source>
</evidence>
<evidence type="ECO:0000256" key="3">
    <source>
        <dbReference type="ARBA" id="ARBA00022614"/>
    </source>
</evidence>
<sequence>MVPVSTNYSTVGVFECQSGEFLLEQELCNSISDCMDGSDEATCIQDGDCSAISFRCEDNTCVAMMSYCDFEVDCPDGSDETSCVYPQCHSNSEFRCDSGQCIPLSGRCNLIDECKDGSDELNCDKSRKSVLDSFVCKDGMVISNSHLCVLDIDEHREMRGCRDASHLQNCENFACPGLYKCRGSKTCTHLSNRCNGQRECPQGDDEWLCDFHCPSGCQCTGLVILCPGGQWTRLPINLASQARKLDFSNNSISDIKDSTFSVFENLGELILKRNLIADIPAQCFTQLRNLYLLDLSFNSLVILRTKTFVGLGNLLTLRLEGNPLMSEVQPGAFLGLSRLPALQISHAELSVLHANTFEGLDMLRSLDLTSNQLSNVHSDAFVNLDVLEKLNLTINPRLSMASSCLSKLDELRWLSTDYYKHCCYVPQIENCFPPPDEFSSCEDLMSNAVLKAFLWTLGLMAFICNLFVLAWRAREKMTVYSFCVINLALADFLMGLYMVVLASVDVHYMGDYIEHADAWQHSVMCTLLGIIATVSSESSVFILCVISADRFYKIVFPLHGARFGMRRAKMCVGAVWALALLIALLPVLPIGYFGGGGDFYARSGVCLSLHITNETPAGWQFSVAIFHGVNFTSFVFIFLSYCYIFFEVRRSANAALGRQQASSAEIALARRLILVVATDFLCWVPINIMGMAALGGATIPGVAYAWVVVFLLPLNSAINPLLYTISSIKLRKKKSADNNHTTETTTKTLDLSFKGFYSLPYTSTV</sequence>
<evidence type="ECO:0000256" key="13">
    <source>
        <dbReference type="SAM" id="Phobius"/>
    </source>
</evidence>
<reference evidence="17" key="1">
    <citation type="submission" date="2012-12" db="EMBL/GenBank/DDBJ databases">
        <authorList>
            <person name="Hellsten U."/>
            <person name="Grimwood J."/>
            <person name="Chapman J.A."/>
            <person name="Shapiro H."/>
            <person name="Aerts A."/>
            <person name="Otillar R.P."/>
            <person name="Terry A.Y."/>
            <person name="Boore J.L."/>
            <person name="Simakov O."/>
            <person name="Marletaz F."/>
            <person name="Cho S.-J."/>
            <person name="Edsinger-Gonzales E."/>
            <person name="Havlak P."/>
            <person name="Kuo D.-H."/>
            <person name="Larsson T."/>
            <person name="Lv J."/>
            <person name="Arendt D."/>
            <person name="Savage R."/>
            <person name="Osoegawa K."/>
            <person name="de Jong P."/>
            <person name="Lindberg D.R."/>
            <person name="Seaver E.C."/>
            <person name="Weisblat D.A."/>
            <person name="Putnam N.H."/>
            <person name="Grigoriev I.V."/>
            <person name="Rokhsar D.S."/>
        </authorList>
    </citation>
    <scope>NUCLEOTIDE SEQUENCE</scope>
    <source>
        <strain evidence="17">I ESC-2004</strain>
    </source>
</reference>
<evidence type="ECO:0000256" key="10">
    <source>
        <dbReference type="ARBA" id="ARBA00023170"/>
    </source>
</evidence>
<feature type="transmembrane region" description="Helical" evidence="13">
    <location>
        <begin position="452"/>
        <end position="471"/>
    </location>
</feature>
<dbReference type="OrthoDB" id="6116302at2759"/>
<keyword evidence="2" id="KW-1003">Cell membrane</keyword>
<gene>
    <name evidence="15" type="ORF">CAPTEDRAFT_106958</name>
</gene>
<keyword evidence="4 13" id="KW-0812">Transmembrane</keyword>
<dbReference type="PANTHER" id="PTHR24372">
    <property type="entry name" value="GLYCOPROTEIN HORMONE RECEPTOR"/>
    <property type="match status" value="1"/>
</dbReference>
<dbReference type="Proteomes" id="UP000014760">
    <property type="component" value="Unassembled WGS sequence"/>
</dbReference>
<evidence type="ECO:0000256" key="6">
    <source>
        <dbReference type="ARBA" id="ARBA00022989"/>
    </source>
</evidence>
<dbReference type="InterPro" id="IPR017452">
    <property type="entry name" value="GPCR_Rhodpsn_7TM"/>
</dbReference>
<dbReference type="PROSITE" id="PS00237">
    <property type="entry name" value="G_PROTEIN_RECEP_F1_1"/>
    <property type="match status" value="1"/>
</dbReference>
<name>R7TDB0_CAPTE</name>
<dbReference type="EMBL" id="AMQN01002925">
    <property type="status" value="NOT_ANNOTATED_CDS"/>
    <property type="molecule type" value="Genomic_DNA"/>
</dbReference>
<feature type="transmembrane region" description="Helical" evidence="13">
    <location>
        <begin position="703"/>
        <end position="725"/>
    </location>
</feature>
<dbReference type="PRINTS" id="PR00373">
    <property type="entry name" value="GLYCHORMONER"/>
</dbReference>
<evidence type="ECO:0000313" key="17">
    <source>
        <dbReference type="Proteomes" id="UP000014760"/>
    </source>
</evidence>
<keyword evidence="8 13" id="KW-0472">Membrane</keyword>
<feature type="transmembrane region" description="Helical" evidence="13">
    <location>
        <begin position="672"/>
        <end position="697"/>
    </location>
</feature>
<feature type="disulfide bond" evidence="12">
    <location>
        <begin position="96"/>
        <end position="114"/>
    </location>
</feature>
<feature type="disulfide bond" evidence="12">
    <location>
        <begin position="49"/>
        <end position="61"/>
    </location>
</feature>
<evidence type="ECO:0000256" key="4">
    <source>
        <dbReference type="ARBA" id="ARBA00022692"/>
    </source>
</evidence>
<protein>
    <recommendedName>
        <fullName evidence="14">G-protein coupled receptors family 1 profile domain-containing protein</fullName>
    </recommendedName>
</protein>
<evidence type="ECO:0000259" key="14">
    <source>
        <dbReference type="PROSITE" id="PS50262"/>
    </source>
</evidence>
<dbReference type="SUPFAM" id="SSF57424">
    <property type="entry name" value="LDL receptor-like module"/>
    <property type="match status" value="4"/>
</dbReference>
<evidence type="ECO:0000313" key="15">
    <source>
        <dbReference type="EMBL" id="ELT91482.1"/>
    </source>
</evidence>
<dbReference type="CDD" id="cd00112">
    <property type="entry name" value="LDLa"/>
    <property type="match status" value="3"/>
</dbReference>
<dbReference type="PANTHER" id="PTHR24372:SF77">
    <property type="entry name" value="G-PROTEIN COUPLED RECEPTORS FAMILY 1 PROFILE DOMAIN-CONTAINING PROTEIN"/>
    <property type="match status" value="1"/>
</dbReference>
<dbReference type="Pfam" id="PF00057">
    <property type="entry name" value="Ldl_recept_a"/>
    <property type="match status" value="3"/>
</dbReference>
<dbReference type="GO" id="GO:0009755">
    <property type="term" value="P:hormone-mediated signaling pathway"/>
    <property type="evidence" value="ECO:0007669"/>
    <property type="project" value="TreeGrafter"/>
</dbReference>
<dbReference type="Pfam" id="PF13855">
    <property type="entry name" value="LRR_8"/>
    <property type="match status" value="2"/>
</dbReference>
<reference evidence="15 17" key="2">
    <citation type="journal article" date="2013" name="Nature">
        <title>Insights into bilaterian evolution from three spiralian genomes.</title>
        <authorList>
            <person name="Simakov O."/>
            <person name="Marletaz F."/>
            <person name="Cho S.J."/>
            <person name="Edsinger-Gonzales E."/>
            <person name="Havlak P."/>
            <person name="Hellsten U."/>
            <person name="Kuo D.H."/>
            <person name="Larsson T."/>
            <person name="Lv J."/>
            <person name="Arendt D."/>
            <person name="Savage R."/>
            <person name="Osoegawa K."/>
            <person name="de Jong P."/>
            <person name="Grimwood J."/>
            <person name="Chapman J.A."/>
            <person name="Shapiro H."/>
            <person name="Aerts A."/>
            <person name="Otillar R.P."/>
            <person name="Terry A.Y."/>
            <person name="Boore J.L."/>
            <person name="Grigoriev I.V."/>
            <person name="Lindberg D.R."/>
            <person name="Seaver E.C."/>
            <person name="Weisblat D.A."/>
            <person name="Putnam N.H."/>
            <person name="Rokhsar D.S."/>
        </authorList>
    </citation>
    <scope>NUCLEOTIDE SEQUENCE</scope>
    <source>
        <strain evidence="15 17">I ESC-2004</strain>
    </source>
</reference>
<dbReference type="InterPro" id="IPR036055">
    <property type="entry name" value="LDL_receptor-like_sf"/>
</dbReference>
<dbReference type="InterPro" id="IPR000276">
    <property type="entry name" value="GPCR_Rhodpsn"/>
</dbReference>
<dbReference type="Gene3D" id="4.10.400.10">
    <property type="entry name" value="Low-density Lipoprotein Receptor"/>
    <property type="match status" value="3"/>
</dbReference>
<keyword evidence="6 13" id="KW-1133">Transmembrane helix</keyword>
<keyword evidence="7" id="KW-0297">G-protein coupled receptor</keyword>
<dbReference type="GO" id="GO:0016500">
    <property type="term" value="F:protein-hormone receptor activity"/>
    <property type="evidence" value="ECO:0007669"/>
    <property type="project" value="InterPro"/>
</dbReference>
<keyword evidence="10" id="KW-0675">Receptor</keyword>
<evidence type="ECO:0000256" key="1">
    <source>
        <dbReference type="ARBA" id="ARBA00004651"/>
    </source>
</evidence>
<feature type="disulfide bond" evidence="12">
    <location>
        <begin position="56"/>
        <end position="74"/>
    </location>
</feature>
<keyword evidence="11" id="KW-0807">Transducer</keyword>
<feature type="disulfide bond" evidence="12">
    <location>
        <begin position="16"/>
        <end position="34"/>
    </location>
</feature>
<evidence type="ECO:0000313" key="16">
    <source>
        <dbReference type="EnsemblMetazoa" id="CapteP106958"/>
    </source>
</evidence>
<evidence type="ECO:0000256" key="8">
    <source>
        <dbReference type="ARBA" id="ARBA00023136"/>
    </source>
</evidence>
<dbReference type="AlphaFoldDB" id="R7TDB0"/>
<dbReference type="SMART" id="SM00369">
    <property type="entry name" value="LRR_TYP"/>
    <property type="match status" value="6"/>
</dbReference>
<feature type="domain" description="G-protein coupled receptors family 1 profile" evidence="14">
    <location>
        <begin position="461"/>
        <end position="723"/>
    </location>
</feature>
<dbReference type="EMBL" id="KB310466">
    <property type="protein sequence ID" value="ELT91482.1"/>
    <property type="molecule type" value="Genomic_DNA"/>
</dbReference>
<dbReference type="PRINTS" id="PR00237">
    <property type="entry name" value="GPCRRHODOPSN"/>
</dbReference>
<dbReference type="PROSITE" id="PS50068">
    <property type="entry name" value="LDLRA_2"/>
    <property type="match status" value="4"/>
</dbReference>
<dbReference type="OMA" id="GGACCVF"/>
<dbReference type="EnsemblMetazoa" id="CapteT106958">
    <property type="protein sequence ID" value="CapteP106958"/>
    <property type="gene ID" value="CapteG106958"/>
</dbReference>
<dbReference type="SUPFAM" id="SSF52058">
    <property type="entry name" value="L domain-like"/>
    <property type="match status" value="1"/>
</dbReference>
<dbReference type="STRING" id="283909.R7TDB0"/>
<evidence type="ECO:0000256" key="5">
    <source>
        <dbReference type="ARBA" id="ARBA00022737"/>
    </source>
</evidence>
<keyword evidence="17" id="KW-1185">Reference proteome</keyword>
<proteinExistence type="predicted"/>
<feature type="disulfide bond" evidence="12">
    <location>
        <begin position="68"/>
        <end position="83"/>
    </location>
</feature>
<dbReference type="SMART" id="SM00192">
    <property type="entry name" value="LDLa"/>
    <property type="match status" value="4"/>
</dbReference>
<accession>R7TDB0</accession>
<keyword evidence="5" id="KW-0677">Repeat</keyword>
<feature type="disulfide bond" evidence="12">
    <location>
        <begin position="28"/>
        <end position="43"/>
    </location>
</feature>
<dbReference type="InterPro" id="IPR023415">
    <property type="entry name" value="LDLR_class-A_CS"/>
</dbReference>
<dbReference type="InterPro" id="IPR002172">
    <property type="entry name" value="LDrepeatLR_classA_rpt"/>
</dbReference>
<dbReference type="Gene3D" id="3.80.10.10">
    <property type="entry name" value="Ribonuclease Inhibitor"/>
    <property type="match status" value="2"/>
</dbReference>
<feature type="disulfide bond" evidence="12">
    <location>
        <begin position="108"/>
        <end position="123"/>
    </location>
</feature>
<dbReference type="PROSITE" id="PS01209">
    <property type="entry name" value="LDLRA_1"/>
    <property type="match status" value="1"/>
</dbReference>
<dbReference type="InterPro" id="IPR001611">
    <property type="entry name" value="Leu-rich_rpt"/>
</dbReference>
<dbReference type="Gene3D" id="1.20.1070.10">
    <property type="entry name" value="Rhodopsin 7-helix transmembrane proteins"/>
    <property type="match status" value="1"/>
</dbReference>
<comment type="caution">
    <text evidence="12">Lacks conserved residue(s) required for the propagation of feature annotation.</text>
</comment>
<evidence type="ECO:0000256" key="11">
    <source>
        <dbReference type="ARBA" id="ARBA00023224"/>
    </source>
</evidence>
<dbReference type="InterPro" id="IPR032675">
    <property type="entry name" value="LRR_dom_sf"/>
</dbReference>
<evidence type="ECO:0000256" key="2">
    <source>
        <dbReference type="ARBA" id="ARBA00022475"/>
    </source>
</evidence>
<dbReference type="SUPFAM" id="SSF81321">
    <property type="entry name" value="Family A G protein-coupled receptor-like"/>
    <property type="match status" value="1"/>
</dbReference>
<dbReference type="InterPro" id="IPR003591">
    <property type="entry name" value="Leu-rich_rpt_typical-subtyp"/>
</dbReference>
<dbReference type="GO" id="GO:0005886">
    <property type="term" value="C:plasma membrane"/>
    <property type="evidence" value="ECO:0007669"/>
    <property type="project" value="UniProtKB-SubCell"/>
</dbReference>
<feature type="transmembrane region" description="Helical" evidence="13">
    <location>
        <begin position="624"/>
        <end position="646"/>
    </location>
</feature>
<organism evidence="15">
    <name type="scientific">Capitella teleta</name>
    <name type="common">Polychaete worm</name>
    <dbReference type="NCBI Taxonomy" id="283909"/>
    <lineage>
        <taxon>Eukaryota</taxon>
        <taxon>Metazoa</taxon>
        <taxon>Spiralia</taxon>
        <taxon>Lophotrochozoa</taxon>
        <taxon>Annelida</taxon>
        <taxon>Polychaeta</taxon>
        <taxon>Sedentaria</taxon>
        <taxon>Scolecida</taxon>
        <taxon>Capitellidae</taxon>
        <taxon>Capitella</taxon>
    </lineage>
</organism>
<dbReference type="Pfam" id="PF00001">
    <property type="entry name" value="7tm_1"/>
    <property type="match status" value="1"/>
</dbReference>
<dbReference type="GO" id="GO:0007189">
    <property type="term" value="P:adenylate cyclase-activating G protein-coupled receptor signaling pathway"/>
    <property type="evidence" value="ECO:0007669"/>
    <property type="project" value="TreeGrafter"/>
</dbReference>
<evidence type="ECO:0000256" key="12">
    <source>
        <dbReference type="PROSITE-ProRule" id="PRU00124"/>
    </source>
</evidence>
<comment type="subcellular location">
    <subcellularLocation>
        <location evidence="1">Cell membrane</location>
        <topology evidence="1">Multi-pass membrane protein</topology>
    </subcellularLocation>
</comment>
<keyword evidence="3" id="KW-0433">Leucine-rich repeat</keyword>
<dbReference type="HOGENOM" id="CLU_006130_2_0_1"/>
<dbReference type="CDD" id="cd15137">
    <property type="entry name" value="7tmA_Relaxin_R"/>
    <property type="match status" value="1"/>
</dbReference>
<feature type="transmembrane region" description="Helical" evidence="13">
    <location>
        <begin position="570"/>
        <end position="593"/>
    </location>
</feature>
<evidence type="ECO:0000256" key="9">
    <source>
        <dbReference type="ARBA" id="ARBA00023157"/>
    </source>
</evidence>
<feature type="transmembrane region" description="Helical" evidence="13">
    <location>
        <begin position="521"/>
        <end position="549"/>
    </location>
</feature>
<feature type="transmembrane region" description="Helical" evidence="13">
    <location>
        <begin position="478"/>
        <end position="501"/>
    </location>
</feature>
<feature type="disulfide bond" evidence="12">
    <location>
        <begin position="194"/>
        <end position="209"/>
    </location>
</feature>
<dbReference type="InterPro" id="IPR002131">
    <property type="entry name" value="Gphrmn_rcpt_fam"/>
</dbReference>
<dbReference type="PROSITE" id="PS50262">
    <property type="entry name" value="G_PROTEIN_RECEP_F1_2"/>
    <property type="match status" value="1"/>
</dbReference>
<reference evidence="16" key="3">
    <citation type="submission" date="2015-06" db="UniProtKB">
        <authorList>
            <consortium name="EnsemblMetazoa"/>
        </authorList>
    </citation>
    <scope>IDENTIFICATION</scope>
</reference>
<dbReference type="GO" id="GO:0008528">
    <property type="term" value="F:G protein-coupled peptide receptor activity"/>
    <property type="evidence" value="ECO:0007669"/>
    <property type="project" value="TreeGrafter"/>
</dbReference>
<keyword evidence="9 12" id="KW-1015">Disulfide bond</keyword>